<organism evidence="2 3">
    <name type="scientific">Cardiosporidium cionae</name>
    <dbReference type="NCBI Taxonomy" id="476202"/>
    <lineage>
        <taxon>Eukaryota</taxon>
        <taxon>Sar</taxon>
        <taxon>Alveolata</taxon>
        <taxon>Apicomplexa</taxon>
        <taxon>Aconoidasida</taxon>
        <taxon>Nephromycida</taxon>
        <taxon>Cardiosporidium</taxon>
    </lineage>
</organism>
<dbReference type="EMBL" id="JADAQX010000872">
    <property type="protein sequence ID" value="KAF8819237.1"/>
    <property type="molecule type" value="Genomic_DNA"/>
</dbReference>
<accession>A0ABQ7J5H4</accession>
<reference evidence="2 3" key="1">
    <citation type="journal article" date="2020" name="bioRxiv">
        <title>Metabolic contributions of an alphaproteobacterial endosymbiont in the apicomplexan Cardiosporidium cionae.</title>
        <authorList>
            <person name="Hunter E.S."/>
            <person name="Paight C.J."/>
            <person name="Lane C.E."/>
        </authorList>
    </citation>
    <scope>NUCLEOTIDE SEQUENCE [LARGE SCALE GENOMIC DNA]</scope>
    <source>
        <strain evidence="2">ESH_2018</strain>
    </source>
</reference>
<protein>
    <submittedName>
        <fullName evidence="2">Uncharacterized protein</fullName>
    </submittedName>
</protein>
<sequence length="253" mass="26857">MESLTLQWGASGSHEEIKYYFQIEFAMQDRKKGQTTLGLSFGHKLVAESDKATLLSPIGEELGVIQYFPPDKPLDLIDGEVKQFLQRVSVNETRVVDDENLLFPTDDAVPRRLAGKGKYGRYPYNVDQGLPETFFDAYCRYGCGGMAVTFPYYYRPFFGYGFPLVGTEALFPQGYGGYPAAEILASQASVNGIQGTSSPSAGPINGNGNGATLPSNNGATNGGGVSIPNIGDILPGGGGLGGLGGLPISLPIP</sequence>
<name>A0ABQ7J5H4_9APIC</name>
<proteinExistence type="predicted"/>
<dbReference type="Proteomes" id="UP000823046">
    <property type="component" value="Unassembled WGS sequence"/>
</dbReference>
<feature type="region of interest" description="Disordered" evidence="1">
    <location>
        <begin position="195"/>
        <end position="217"/>
    </location>
</feature>
<keyword evidence="3" id="KW-1185">Reference proteome</keyword>
<evidence type="ECO:0000313" key="3">
    <source>
        <dbReference type="Proteomes" id="UP000823046"/>
    </source>
</evidence>
<evidence type="ECO:0000256" key="1">
    <source>
        <dbReference type="SAM" id="MobiDB-lite"/>
    </source>
</evidence>
<comment type="caution">
    <text evidence="2">The sequence shown here is derived from an EMBL/GenBank/DDBJ whole genome shotgun (WGS) entry which is preliminary data.</text>
</comment>
<gene>
    <name evidence="2" type="ORF">IE077_001354</name>
</gene>
<evidence type="ECO:0000313" key="2">
    <source>
        <dbReference type="EMBL" id="KAF8819237.1"/>
    </source>
</evidence>